<evidence type="ECO:0000313" key="1">
    <source>
        <dbReference type="EMBL" id="JAD61221.1"/>
    </source>
</evidence>
<name>A0A0A9BD08_ARUDO</name>
<dbReference type="AlphaFoldDB" id="A0A0A9BD08"/>
<dbReference type="EMBL" id="GBRH01236674">
    <property type="protein sequence ID" value="JAD61221.1"/>
    <property type="molecule type" value="Transcribed_RNA"/>
</dbReference>
<protein>
    <submittedName>
        <fullName evidence="1">Uncharacterized protein</fullName>
    </submittedName>
</protein>
<organism evidence="1">
    <name type="scientific">Arundo donax</name>
    <name type="common">Giant reed</name>
    <name type="synonym">Donax arundinaceus</name>
    <dbReference type="NCBI Taxonomy" id="35708"/>
    <lineage>
        <taxon>Eukaryota</taxon>
        <taxon>Viridiplantae</taxon>
        <taxon>Streptophyta</taxon>
        <taxon>Embryophyta</taxon>
        <taxon>Tracheophyta</taxon>
        <taxon>Spermatophyta</taxon>
        <taxon>Magnoliopsida</taxon>
        <taxon>Liliopsida</taxon>
        <taxon>Poales</taxon>
        <taxon>Poaceae</taxon>
        <taxon>PACMAD clade</taxon>
        <taxon>Arundinoideae</taxon>
        <taxon>Arundineae</taxon>
        <taxon>Arundo</taxon>
    </lineage>
</organism>
<sequence>MAFLLHMIAFTLLLSCKLFQVSLVLGDNR</sequence>
<reference evidence="1" key="2">
    <citation type="journal article" date="2015" name="Data Brief">
        <title>Shoot transcriptome of the giant reed, Arundo donax.</title>
        <authorList>
            <person name="Barrero R.A."/>
            <person name="Guerrero F.D."/>
            <person name="Moolhuijzen P."/>
            <person name="Goolsby J.A."/>
            <person name="Tidwell J."/>
            <person name="Bellgard S.E."/>
            <person name="Bellgard M.I."/>
        </authorList>
    </citation>
    <scope>NUCLEOTIDE SEQUENCE</scope>
    <source>
        <tissue evidence="1">Shoot tissue taken approximately 20 cm above the soil surface</tissue>
    </source>
</reference>
<proteinExistence type="predicted"/>
<reference evidence="1" key="1">
    <citation type="submission" date="2014-09" db="EMBL/GenBank/DDBJ databases">
        <authorList>
            <person name="Magalhaes I.L.F."/>
            <person name="Oliveira U."/>
            <person name="Santos F.R."/>
            <person name="Vidigal T.H.D.A."/>
            <person name="Brescovit A.D."/>
            <person name="Santos A.J."/>
        </authorList>
    </citation>
    <scope>NUCLEOTIDE SEQUENCE</scope>
    <source>
        <tissue evidence="1">Shoot tissue taken approximately 20 cm above the soil surface</tissue>
    </source>
</reference>
<accession>A0A0A9BD08</accession>